<reference evidence="3" key="1">
    <citation type="journal article" date="2015" name="MBio">
        <title>Genome-Resolved Metagenomic Analysis Reveals Roles for Candidate Phyla and Other Microbial Community Members in Biogeochemical Transformations in Oil Reservoirs.</title>
        <authorList>
            <person name="Hu P."/>
            <person name="Tom L."/>
            <person name="Singh A."/>
            <person name="Thomas B.C."/>
            <person name="Baker B.J."/>
            <person name="Piceno Y.M."/>
            <person name="Andersen G.L."/>
            <person name="Banfield J.F."/>
        </authorList>
    </citation>
    <scope>NUCLEOTIDE SEQUENCE [LARGE SCALE GENOMIC DNA]</scope>
</reference>
<dbReference type="Gene3D" id="3.20.100.30">
    <property type="entry name" value="VTC, catalytic tunnel domain"/>
    <property type="match status" value="1"/>
</dbReference>
<dbReference type="Pfam" id="PF09359">
    <property type="entry name" value="VTC"/>
    <property type="match status" value="1"/>
</dbReference>
<dbReference type="GO" id="GO:0006799">
    <property type="term" value="P:polyphosphate biosynthetic process"/>
    <property type="evidence" value="ECO:0007669"/>
    <property type="project" value="UniProtKB-ARBA"/>
</dbReference>
<proteinExistence type="predicted"/>
<evidence type="ECO:0000259" key="1">
    <source>
        <dbReference type="Pfam" id="PF09359"/>
    </source>
</evidence>
<dbReference type="InterPro" id="IPR042267">
    <property type="entry name" value="VTC_sf"/>
</dbReference>
<protein>
    <recommendedName>
        <fullName evidence="1">VTC domain-containing protein</fullName>
    </recommendedName>
</protein>
<name>A0A124G0H6_UNCT6</name>
<sequence length="216" mass="26472">MAMNMERVVEKNNYNWRYERKFVIENIDYKIIEGILYTHPAFFKEIFHKRQINNIYLDTINYKNYYDHVDGSSNRIKIRIRWYNETFGFIEKPVLELKIRNGLLGRKESYTLESFSVNNDLNINILNKVFNESDLPERIKILLKNYSPSLLNVYNRKYFISYDKKFRITIDSDMKFYKTRNNNNTFLSYSENYNNTILEIKYDFENEKYIKFITEF</sequence>
<comment type="caution">
    <text evidence="2">The sequence shown here is derived from an EMBL/GenBank/DDBJ whole genome shotgun (WGS) entry which is preliminary data.</text>
</comment>
<dbReference type="Proteomes" id="UP000053467">
    <property type="component" value="Unassembled WGS sequence"/>
</dbReference>
<dbReference type="InterPro" id="IPR018966">
    <property type="entry name" value="VTC_domain"/>
</dbReference>
<dbReference type="EMBL" id="LGGX01000004">
    <property type="protein sequence ID" value="KUK87447.1"/>
    <property type="molecule type" value="Genomic_DNA"/>
</dbReference>
<accession>A0A124G0H6</accession>
<organism evidence="2 3">
    <name type="scientific">candidate division TA06 bacterium 34_109</name>
    <dbReference type="NCBI Taxonomy" id="1635277"/>
    <lineage>
        <taxon>Bacteria</taxon>
        <taxon>Bacteria division TA06</taxon>
    </lineage>
</organism>
<evidence type="ECO:0000313" key="3">
    <source>
        <dbReference type="Proteomes" id="UP000053467"/>
    </source>
</evidence>
<feature type="domain" description="VTC" evidence="1">
    <location>
        <begin position="17"/>
        <end position="213"/>
    </location>
</feature>
<evidence type="ECO:0000313" key="2">
    <source>
        <dbReference type="EMBL" id="KUK87447.1"/>
    </source>
</evidence>
<gene>
    <name evidence="2" type="ORF">XE03_0614</name>
</gene>
<dbReference type="AlphaFoldDB" id="A0A124G0H6"/>